<feature type="domain" description="HAMP" evidence="12">
    <location>
        <begin position="188"/>
        <end position="243"/>
    </location>
</feature>
<dbReference type="PRINTS" id="PR00344">
    <property type="entry name" value="BCTRLSENSOR"/>
</dbReference>
<dbReference type="InterPro" id="IPR050980">
    <property type="entry name" value="2C_sensor_his_kinase"/>
</dbReference>
<keyword evidence="10" id="KW-0472">Membrane</keyword>
<feature type="domain" description="Histidine kinase" evidence="11">
    <location>
        <begin position="251"/>
        <end position="468"/>
    </location>
</feature>
<evidence type="ECO:0000256" key="2">
    <source>
        <dbReference type="ARBA" id="ARBA00004651"/>
    </source>
</evidence>
<dbReference type="InterPro" id="IPR036097">
    <property type="entry name" value="HisK_dim/P_sf"/>
</dbReference>
<comment type="caution">
    <text evidence="13">The sequence shown here is derived from an EMBL/GenBank/DDBJ whole genome shotgun (WGS) entry which is preliminary data.</text>
</comment>
<dbReference type="Pfam" id="PF16750">
    <property type="entry name" value="HK_sensor"/>
    <property type="match status" value="1"/>
</dbReference>
<dbReference type="PANTHER" id="PTHR44936:SF10">
    <property type="entry name" value="SENSOR PROTEIN RSTB"/>
    <property type="match status" value="1"/>
</dbReference>
<dbReference type="EMBL" id="JBHRYB010000001">
    <property type="protein sequence ID" value="MFC3678988.1"/>
    <property type="molecule type" value="Genomic_DNA"/>
</dbReference>
<protein>
    <recommendedName>
        <fullName evidence="3">histidine kinase</fullName>
        <ecNumber evidence="3">2.7.13.3</ecNumber>
    </recommendedName>
</protein>
<dbReference type="GO" id="GO:0005524">
    <property type="term" value="F:ATP binding"/>
    <property type="evidence" value="ECO:0007669"/>
    <property type="project" value="UniProtKB-KW"/>
</dbReference>
<dbReference type="InterPro" id="IPR003594">
    <property type="entry name" value="HATPase_dom"/>
</dbReference>
<dbReference type="Pfam" id="PF00512">
    <property type="entry name" value="HisKA"/>
    <property type="match status" value="1"/>
</dbReference>
<dbReference type="Proteomes" id="UP001595722">
    <property type="component" value="Unassembled WGS sequence"/>
</dbReference>
<keyword evidence="5" id="KW-0597">Phosphoprotein</keyword>
<keyword evidence="7" id="KW-0547">Nucleotide-binding</keyword>
<reference evidence="14" key="1">
    <citation type="journal article" date="2019" name="Int. J. Syst. Evol. Microbiol.">
        <title>The Global Catalogue of Microorganisms (GCM) 10K type strain sequencing project: providing services to taxonomists for standard genome sequencing and annotation.</title>
        <authorList>
            <consortium name="The Broad Institute Genomics Platform"/>
            <consortium name="The Broad Institute Genome Sequencing Center for Infectious Disease"/>
            <person name="Wu L."/>
            <person name="Ma J."/>
        </authorList>
    </citation>
    <scope>NUCLEOTIDE SEQUENCE [LARGE SCALE GENOMIC DNA]</scope>
    <source>
        <strain evidence="14">KCTC 42424</strain>
    </source>
</reference>
<evidence type="ECO:0000259" key="11">
    <source>
        <dbReference type="PROSITE" id="PS50109"/>
    </source>
</evidence>
<dbReference type="Gene3D" id="1.10.287.130">
    <property type="match status" value="1"/>
</dbReference>
<dbReference type="InterPro" id="IPR004358">
    <property type="entry name" value="Sig_transdc_His_kin-like_C"/>
</dbReference>
<dbReference type="EC" id="2.7.13.3" evidence="3"/>
<evidence type="ECO:0000256" key="10">
    <source>
        <dbReference type="SAM" id="Phobius"/>
    </source>
</evidence>
<evidence type="ECO:0000256" key="6">
    <source>
        <dbReference type="ARBA" id="ARBA00022679"/>
    </source>
</evidence>
<keyword evidence="10" id="KW-1133">Transmembrane helix</keyword>
<dbReference type="InterPro" id="IPR003660">
    <property type="entry name" value="HAMP_dom"/>
</dbReference>
<evidence type="ECO:0000256" key="4">
    <source>
        <dbReference type="ARBA" id="ARBA00022475"/>
    </source>
</evidence>
<dbReference type="Pfam" id="PF00672">
    <property type="entry name" value="HAMP"/>
    <property type="match status" value="1"/>
</dbReference>
<dbReference type="Gene3D" id="1.10.8.500">
    <property type="entry name" value="HAMP domain in histidine kinase"/>
    <property type="match status" value="1"/>
</dbReference>
<dbReference type="PROSITE" id="PS50109">
    <property type="entry name" value="HIS_KIN"/>
    <property type="match status" value="1"/>
</dbReference>
<name>A0ABV7VSC4_9GAMM</name>
<dbReference type="InterPro" id="IPR038428">
    <property type="entry name" value="HK_sensor_dom_sf"/>
</dbReference>
<proteinExistence type="predicted"/>
<dbReference type="SUPFAM" id="SSF158472">
    <property type="entry name" value="HAMP domain-like"/>
    <property type="match status" value="1"/>
</dbReference>
<dbReference type="Gene3D" id="3.30.450.170">
    <property type="entry name" value="Two-component histidine kinase, sensor domain"/>
    <property type="match status" value="1"/>
</dbReference>
<dbReference type="InterPro" id="IPR031930">
    <property type="entry name" value="HK_sensor"/>
</dbReference>
<sequence length="468" mass="53233">MRFLKPGLLPLRLFAKLYLTMALSTLLLISAVVFVSDYSQRKLSVISAENQQLLRDYARRSADIYWQTPDPEQRRLKLNQWIDTLRQRENTWAAIMKTESQFLAGSYDRQVFWGQKDLGTGRSVALPIHLYYSFNPVLKLPMADTGYFLMIQLPQHMRPGTYWREIEGTIQYGLPVLLVAIFALLIYRHLAKPLVLLQDATQRFSRGDYQVRTAAALGPRADELGELGRSFDQMADRIGLLVQRQRQLIQDISHELRTPITRIKLAMGCNTDDPLWQRLEREVNGMQTLLEDTLTLSWLDNEEFNAEKNFTTETLDVCLLIEALADDAQFEFPDHQLQLNLPDQYELNNSNHRALGQALENILRNALKYSPPGSTVSVTLMALENELLIRIRDQGVGIDPEYLEAMFEPFFRADKARSQAVPGYGLGLALTRRQIHAVGGRISVQLNNPQASCAADSAGLTVNVWLPG</sequence>
<dbReference type="InterPro" id="IPR003661">
    <property type="entry name" value="HisK_dim/P_dom"/>
</dbReference>
<dbReference type="Gene3D" id="3.30.565.10">
    <property type="entry name" value="Histidine kinase-like ATPase, C-terminal domain"/>
    <property type="match status" value="1"/>
</dbReference>
<evidence type="ECO:0000256" key="9">
    <source>
        <dbReference type="ARBA" id="ARBA00022840"/>
    </source>
</evidence>
<keyword evidence="8" id="KW-0418">Kinase</keyword>
<keyword evidence="14" id="KW-1185">Reference proteome</keyword>
<dbReference type="PANTHER" id="PTHR44936">
    <property type="entry name" value="SENSOR PROTEIN CREC"/>
    <property type="match status" value="1"/>
</dbReference>
<dbReference type="InterPro" id="IPR036890">
    <property type="entry name" value="HATPase_C_sf"/>
</dbReference>
<dbReference type="PROSITE" id="PS50885">
    <property type="entry name" value="HAMP"/>
    <property type="match status" value="1"/>
</dbReference>
<dbReference type="CDD" id="cd00082">
    <property type="entry name" value="HisKA"/>
    <property type="match status" value="1"/>
</dbReference>
<keyword evidence="4" id="KW-1003">Cell membrane</keyword>
<organism evidence="13 14">
    <name type="scientific">Bacterioplanoides pacificum</name>
    <dbReference type="NCBI Taxonomy" id="1171596"/>
    <lineage>
        <taxon>Bacteria</taxon>
        <taxon>Pseudomonadati</taxon>
        <taxon>Pseudomonadota</taxon>
        <taxon>Gammaproteobacteria</taxon>
        <taxon>Oceanospirillales</taxon>
        <taxon>Oceanospirillaceae</taxon>
        <taxon>Bacterioplanoides</taxon>
    </lineage>
</organism>
<evidence type="ECO:0000313" key="13">
    <source>
        <dbReference type="EMBL" id="MFC3678988.1"/>
    </source>
</evidence>
<dbReference type="SUPFAM" id="SSF55874">
    <property type="entry name" value="ATPase domain of HSP90 chaperone/DNA topoisomerase II/histidine kinase"/>
    <property type="match status" value="1"/>
</dbReference>
<dbReference type="SMART" id="SM00387">
    <property type="entry name" value="HATPase_c"/>
    <property type="match status" value="1"/>
</dbReference>
<dbReference type="SUPFAM" id="SSF47384">
    <property type="entry name" value="Homodimeric domain of signal transducing histidine kinase"/>
    <property type="match status" value="1"/>
</dbReference>
<evidence type="ECO:0000313" key="14">
    <source>
        <dbReference type="Proteomes" id="UP001595722"/>
    </source>
</evidence>
<evidence type="ECO:0000256" key="5">
    <source>
        <dbReference type="ARBA" id="ARBA00022553"/>
    </source>
</evidence>
<evidence type="ECO:0000259" key="12">
    <source>
        <dbReference type="PROSITE" id="PS50885"/>
    </source>
</evidence>
<evidence type="ECO:0000256" key="8">
    <source>
        <dbReference type="ARBA" id="ARBA00022777"/>
    </source>
</evidence>
<evidence type="ECO:0000256" key="7">
    <source>
        <dbReference type="ARBA" id="ARBA00022741"/>
    </source>
</evidence>
<dbReference type="CDD" id="cd06225">
    <property type="entry name" value="HAMP"/>
    <property type="match status" value="1"/>
</dbReference>
<dbReference type="SMART" id="SM00304">
    <property type="entry name" value="HAMP"/>
    <property type="match status" value="1"/>
</dbReference>
<keyword evidence="10" id="KW-0812">Transmembrane</keyword>
<comment type="subcellular location">
    <subcellularLocation>
        <location evidence="2">Cell membrane</location>
        <topology evidence="2">Multi-pass membrane protein</topology>
    </subcellularLocation>
</comment>
<comment type="catalytic activity">
    <reaction evidence="1">
        <text>ATP + protein L-histidine = ADP + protein N-phospho-L-histidine.</text>
        <dbReference type="EC" id="2.7.13.3"/>
    </reaction>
</comment>
<dbReference type="InterPro" id="IPR005467">
    <property type="entry name" value="His_kinase_dom"/>
</dbReference>
<evidence type="ECO:0000256" key="3">
    <source>
        <dbReference type="ARBA" id="ARBA00012438"/>
    </source>
</evidence>
<dbReference type="Pfam" id="PF02518">
    <property type="entry name" value="HATPase_c"/>
    <property type="match status" value="1"/>
</dbReference>
<gene>
    <name evidence="13" type="ORF">ACFOMG_02520</name>
</gene>
<feature type="transmembrane region" description="Helical" evidence="10">
    <location>
        <begin position="13"/>
        <end position="35"/>
    </location>
</feature>
<keyword evidence="9 13" id="KW-0067">ATP-binding</keyword>
<evidence type="ECO:0000256" key="1">
    <source>
        <dbReference type="ARBA" id="ARBA00000085"/>
    </source>
</evidence>
<dbReference type="RefSeq" id="WP_376864574.1">
    <property type="nucleotide sequence ID" value="NZ_JBHRYB010000001.1"/>
</dbReference>
<accession>A0ABV7VSC4</accession>
<dbReference type="SMART" id="SM00388">
    <property type="entry name" value="HisKA"/>
    <property type="match status" value="1"/>
</dbReference>
<keyword evidence="6" id="KW-0808">Transferase</keyword>